<dbReference type="EMBL" id="CP026952">
    <property type="protein sequence ID" value="AWB93726.1"/>
    <property type="molecule type" value="Genomic_DNA"/>
</dbReference>
<name>A0A2S0WQW5_9ACTN</name>
<dbReference type="KEGG" id="aez:C3E78_16745"/>
<sequence length="80" mass="8199">MAAGRRGARGHRARLDRGRVLARDVGQSAPGAADRRHPGLGDLSGPVMFAGSVFSGASLGYIDGAIETGLRAARAILSRS</sequence>
<dbReference type="Proteomes" id="UP000244384">
    <property type="component" value="Chromosome"/>
</dbReference>
<dbReference type="InterPro" id="IPR036188">
    <property type="entry name" value="FAD/NAD-bd_sf"/>
</dbReference>
<feature type="domain" description="Amine oxidase" evidence="1">
    <location>
        <begin position="30"/>
        <end position="77"/>
    </location>
</feature>
<dbReference type="GO" id="GO:0016491">
    <property type="term" value="F:oxidoreductase activity"/>
    <property type="evidence" value="ECO:0007669"/>
    <property type="project" value="InterPro"/>
</dbReference>
<reference evidence="3" key="1">
    <citation type="submission" date="2018-01" db="EMBL/GenBank/DDBJ databases">
        <authorList>
            <person name="Li J."/>
        </authorList>
    </citation>
    <scope>NUCLEOTIDE SEQUENCE [LARGE SCALE GENOMIC DNA]</scope>
    <source>
        <strain evidence="3">592</strain>
    </source>
</reference>
<accession>A0A2S0WQW5</accession>
<evidence type="ECO:0000313" key="2">
    <source>
        <dbReference type="EMBL" id="AWB93726.1"/>
    </source>
</evidence>
<dbReference type="InterPro" id="IPR002937">
    <property type="entry name" value="Amino_oxidase"/>
</dbReference>
<proteinExistence type="predicted"/>
<evidence type="ECO:0000313" key="3">
    <source>
        <dbReference type="Proteomes" id="UP000244384"/>
    </source>
</evidence>
<dbReference type="Pfam" id="PF01593">
    <property type="entry name" value="Amino_oxidase"/>
    <property type="match status" value="1"/>
</dbReference>
<keyword evidence="3" id="KW-1185">Reference proteome</keyword>
<dbReference type="Gene3D" id="3.50.50.60">
    <property type="entry name" value="FAD/NAD(P)-binding domain"/>
    <property type="match status" value="1"/>
</dbReference>
<gene>
    <name evidence="2" type="ORF">C3E78_16745</name>
</gene>
<dbReference type="AlphaFoldDB" id="A0A2S0WQW5"/>
<organism evidence="2 3">
    <name type="scientific">Aeromicrobium chenweiae</name>
    <dbReference type="NCBI Taxonomy" id="2079793"/>
    <lineage>
        <taxon>Bacteria</taxon>
        <taxon>Bacillati</taxon>
        <taxon>Actinomycetota</taxon>
        <taxon>Actinomycetes</taxon>
        <taxon>Propionibacteriales</taxon>
        <taxon>Nocardioidaceae</taxon>
        <taxon>Aeromicrobium</taxon>
    </lineage>
</organism>
<protein>
    <recommendedName>
        <fullName evidence="1">Amine oxidase domain-containing protein</fullName>
    </recommendedName>
</protein>
<evidence type="ECO:0000259" key="1">
    <source>
        <dbReference type="Pfam" id="PF01593"/>
    </source>
</evidence>